<evidence type="ECO:0000313" key="1">
    <source>
        <dbReference type="EMBL" id="JAD30701.1"/>
    </source>
</evidence>
<sequence length="16" mass="2025">MGFQLHLHSVFRRLRQ</sequence>
<protein>
    <submittedName>
        <fullName evidence="1">Uncharacterized protein</fullName>
    </submittedName>
</protein>
<dbReference type="AlphaFoldDB" id="A0A0A8YVT5"/>
<proteinExistence type="predicted"/>
<dbReference type="EMBL" id="GBRH01267194">
    <property type="protein sequence ID" value="JAD30701.1"/>
    <property type="molecule type" value="Transcribed_RNA"/>
</dbReference>
<reference evidence="1" key="2">
    <citation type="journal article" date="2015" name="Data Brief">
        <title>Shoot transcriptome of the giant reed, Arundo donax.</title>
        <authorList>
            <person name="Barrero R.A."/>
            <person name="Guerrero F.D."/>
            <person name="Moolhuijzen P."/>
            <person name="Goolsby J.A."/>
            <person name="Tidwell J."/>
            <person name="Bellgard S.E."/>
            <person name="Bellgard M.I."/>
        </authorList>
    </citation>
    <scope>NUCLEOTIDE SEQUENCE</scope>
    <source>
        <tissue evidence="1">Shoot tissue taken approximately 20 cm above the soil surface</tissue>
    </source>
</reference>
<accession>A0A0A8YVT5</accession>
<organism evidence="1">
    <name type="scientific">Arundo donax</name>
    <name type="common">Giant reed</name>
    <name type="synonym">Donax arundinaceus</name>
    <dbReference type="NCBI Taxonomy" id="35708"/>
    <lineage>
        <taxon>Eukaryota</taxon>
        <taxon>Viridiplantae</taxon>
        <taxon>Streptophyta</taxon>
        <taxon>Embryophyta</taxon>
        <taxon>Tracheophyta</taxon>
        <taxon>Spermatophyta</taxon>
        <taxon>Magnoliopsida</taxon>
        <taxon>Liliopsida</taxon>
        <taxon>Poales</taxon>
        <taxon>Poaceae</taxon>
        <taxon>PACMAD clade</taxon>
        <taxon>Arundinoideae</taxon>
        <taxon>Arundineae</taxon>
        <taxon>Arundo</taxon>
    </lineage>
</organism>
<name>A0A0A8YVT5_ARUDO</name>
<reference evidence="1" key="1">
    <citation type="submission" date="2014-09" db="EMBL/GenBank/DDBJ databases">
        <authorList>
            <person name="Magalhaes I.L.F."/>
            <person name="Oliveira U."/>
            <person name="Santos F.R."/>
            <person name="Vidigal T.H.D.A."/>
            <person name="Brescovit A.D."/>
            <person name="Santos A.J."/>
        </authorList>
    </citation>
    <scope>NUCLEOTIDE SEQUENCE</scope>
    <source>
        <tissue evidence="1">Shoot tissue taken approximately 20 cm above the soil surface</tissue>
    </source>
</reference>